<proteinExistence type="predicted"/>
<evidence type="ECO:0000256" key="1">
    <source>
        <dbReference type="SAM" id="SignalP"/>
    </source>
</evidence>
<reference evidence="3" key="1">
    <citation type="submission" date="2016-03" db="EMBL/GenBank/DDBJ databases">
        <authorList>
            <person name="Guldener U."/>
        </authorList>
    </citation>
    <scope>NUCLEOTIDE SEQUENCE [LARGE SCALE GENOMIC DNA]</scope>
</reference>
<accession>A0A1E1MTP7</accession>
<name>A0A1E1MTP7_RHYSE</name>
<keyword evidence="3" id="KW-1185">Reference proteome</keyword>
<organism evidence="2 3">
    <name type="scientific">Rhynchosporium secalis</name>
    <name type="common">Barley scald fungus</name>
    <dbReference type="NCBI Taxonomy" id="38038"/>
    <lineage>
        <taxon>Eukaryota</taxon>
        <taxon>Fungi</taxon>
        <taxon>Dikarya</taxon>
        <taxon>Ascomycota</taxon>
        <taxon>Pezizomycotina</taxon>
        <taxon>Leotiomycetes</taxon>
        <taxon>Helotiales</taxon>
        <taxon>Ploettnerulaceae</taxon>
        <taxon>Rhynchosporium</taxon>
    </lineage>
</organism>
<sequence length="68" mass="7963">MAEHKRLCFSFRLLLCYTDFADASEIRKSCDTCTSMLPKDKKHKELVRICARTRACKLSRLNMVRPPE</sequence>
<keyword evidence="1" id="KW-0732">Signal</keyword>
<feature type="signal peptide" evidence="1">
    <location>
        <begin position="1"/>
        <end position="23"/>
    </location>
</feature>
<evidence type="ECO:0000313" key="3">
    <source>
        <dbReference type="Proteomes" id="UP000177625"/>
    </source>
</evidence>
<feature type="chain" id="PRO_5009448703" evidence="1">
    <location>
        <begin position="24"/>
        <end position="68"/>
    </location>
</feature>
<dbReference type="EMBL" id="FJVC01000554">
    <property type="protein sequence ID" value="CZT52165.1"/>
    <property type="molecule type" value="Genomic_DNA"/>
</dbReference>
<dbReference type="AlphaFoldDB" id="A0A1E1MTP7"/>
<protein>
    <submittedName>
        <fullName evidence="2">Uncharacterized protein</fullName>
    </submittedName>
</protein>
<dbReference type="Proteomes" id="UP000177625">
    <property type="component" value="Unassembled WGS sequence"/>
</dbReference>
<gene>
    <name evidence="2" type="ORF">RSE6_13430</name>
</gene>
<evidence type="ECO:0000313" key="2">
    <source>
        <dbReference type="EMBL" id="CZT52165.1"/>
    </source>
</evidence>